<evidence type="ECO:0000313" key="2">
    <source>
        <dbReference type="Proteomes" id="UP001500655"/>
    </source>
</evidence>
<evidence type="ECO:0000313" key="1">
    <source>
        <dbReference type="EMBL" id="GAA1779422.1"/>
    </source>
</evidence>
<protein>
    <submittedName>
        <fullName evidence="1">Uncharacterized protein</fullName>
    </submittedName>
</protein>
<proteinExistence type="predicted"/>
<name>A0ABN2L8Y6_9ACTN</name>
<accession>A0ABN2L8Y6</accession>
<sequence length="139" mass="15243">MTDTLPHDAYMDEVAHQLAAYGIEPGACWTETPDGEQLDAVFRDWPAGIVAEEHWPHGVYLGWDQRNGWLLIEDGGSRNTWPLSENSGTYSRPRQIAADTHARLTHGMDGYTPGPICATGPLWDDRIAAAAVAAWEQAG</sequence>
<organism evidence="1 2">
    <name type="scientific">Luedemannella helvata</name>
    <dbReference type="NCBI Taxonomy" id="349315"/>
    <lineage>
        <taxon>Bacteria</taxon>
        <taxon>Bacillati</taxon>
        <taxon>Actinomycetota</taxon>
        <taxon>Actinomycetes</taxon>
        <taxon>Micromonosporales</taxon>
        <taxon>Micromonosporaceae</taxon>
        <taxon>Luedemannella</taxon>
    </lineage>
</organism>
<dbReference type="EMBL" id="BAAALS010000078">
    <property type="protein sequence ID" value="GAA1779422.1"/>
    <property type="molecule type" value="Genomic_DNA"/>
</dbReference>
<dbReference type="Proteomes" id="UP001500655">
    <property type="component" value="Unassembled WGS sequence"/>
</dbReference>
<reference evidence="1 2" key="1">
    <citation type="journal article" date="2019" name="Int. J. Syst. Evol. Microbiol.">
        <title>The Global Catalogue of Microorganisms (GCM) 10K type strain sequencing project: providing services to taxonomists for standard genome sequencing and annotation.</title>
        <authorList>
            <consortium name="The Broad Institute Genomics Platform"/>
            <consortium name="The Broad Institute Genome Sequencing Center for Infectious Disease"/>
            <person name="Wu L."/>
            <person name="Ma J."/>
        </authorList>
    </citation>
    <scope>NUCLEOTIDE SEQUENCE [LARGE SCALE GENOMIC DNA]</scope>
    <source>
        <strain evidence="1 2">JCM 13249</strain>
    </source>
</reference>
<gene>
    <name evidence="1" type="ORF">GCM10009681_57210</name>
</gene>
<keyword evidence="2" id="KW-1185">Reference proteome</keyword>
<comment type="caution">
    <text evidence="1">The sequence shown here is derived from an EMBL/GenBank/DDBJ whole genome shotgun (WGS) entry which is preliminary data.</text>
</comment>
<dbReference type="RefSeq" id="WP_030900946.1">
    <property type="nucleotide sequence ID" value="NZ_BAAALS010000078.1"/>
</dbReference>